<keyword evidence="11" id="KW-0055">Arginine biosynthesis</keyword>
<dbReference type="PANTHER" id="PTHR43418">
    <property type="entry name" value="MULTIFUNCTIONAL TRYPTOPHAN BIOSYNTHESIS PROTEIN-RELATED"/>
    <property type="match status" value="1"/>
</dbReference>
<dbReference type="InterPro" id="IPR017926">
    <property type="entry name" value="GATASE"/>
</dbReference>
<dbReference type="PROSITE" id="PS51273">
    <property type="entry name" value="GATASE_TYPE_1"/>
    <property type="match status" value="1"/>
</dbReference>
<dbReference type="UniPathway" id="UPA00070">
    <property type="reaction ID" value="UER00115"/>
</dbReference>
<keyword evidence="7 11" id="KW-0315">Glutamine amidotransferase</keyword>
<comment type="pathway">
    <text evidence="1 11">Pyrimidine metabolism; UMP biosynthesis via de novo pathway; (S)-dihydroorotate from bicarbonate: step 1/3.</text>
</comment>
<feature type="binding site" evidence="11">
    <location>
        <position position="271"/>
    </location>
    <ligand>
        <name>L-glutamine</name>
        <dbReference type="ChEBI" id="CHEBI:58359"/>
    </ligand>
</feature>
<dbReference type="HAMAP" id="MF_01209">
    <property type="entry name" value="CPSase_S_chain"/>
    <property type="match status" value="1"/>
</dbReference>
<feature type="binding site" evidence="11">
    <location>
        <position position="312"/>
    </location>
    <ligand>
        <name>L-glutamine</name>
        <dbReference type="ChEBI" id="CHEBI:58359"/>
    </ligand>
</feature>
<evidence type="ECO:0000256" key="10">
    <source>
        <dbReference type="ARBA" id="ARBA00049285"/>
    </source>
</evidence>
<dbReference type="SMART" id="SM01097">
    <property type="entry name" value="CPSase_sm_chain"/>
    <property type="match status" value="1"/>
</dbReference>
<dbReference type="GO" id="GO:0006526">
    <property type="term" value="P:L-arginine biosynthetic process"/>
    <property type="evidence" value="ECO:0007669"/>
    <property type="project" value="UniProtKB-UniRule"/>
</dbReference>
<dbReference type="PRINTS" id="PR00096">
    <property type="entry name" value="GATASE"/>
</dbReference>
<dbReference type="GO" id="GO:0004359">
    <property type="term" value="F:glutaminase activity"/>
    <property type="evidence" value="ECO:0007669"/>
    <property type="project" value="RHEA"/>
</dbReference>
<accession>A0A212JVR1</accession>
<name>A0A212JVR1_9DELT</name>
<feature type="binding site" evidence="11">
    <location>
        <position position="274"/>
    </location>
    <ligand>
        <name>L-glutamine</name>
        <dbReference type="ChEBI" id="CHEBI:58359"/>
    </ligand>
</feature>
<comment type="subunit">
    <text evidence="11">Composed of two chains; the small (or glutamine) chain promotes the hydrolysis of glutamine to ammonia, which is used by the large (or ammonia) chain to synthesize carbamoyl phosphate. Tetramer of heterodimers (alpha,beta)4.</text>
</comment>
<dbReference type="Pfam" id="PF00117">
    <property type="entry name" value="GATase"/>
    <property type="match status" value="1"/>
</dbReference>
<dbReference type="InterPro" id="IPR006274">
    <property type="entry name" value="CarbamoylP_synth_ssu"/>
</dbReference>
<dbReference type="SUPFAM" id="SSF52317">
    <property type="entry name" value="Class I glutamine amidotransferase-like"/>
    <property type="match status" value="1"/>
</dbReference>
<sequence length="382" mass="40950">MKDIPAYLMLDDGTCFEGFALGAKQESAGEVVFATGMVGYQETVTDPSYHGQIVTFTAAHVGNYGATDLDDQSMFSGASGVVIHDVTLAEYSNWRAEQSLDEKLERMGITGIAGVDTRALTLHLREHGARNGIISAVDRDKASLLRRARELPSMVGLDLASKVTTEESYLFAGTGAEAGPGSGQDGARQKQKRYHVAVYDYGIKQAILQNLARAGTTPTVWPATTPAEELLKSNPHGVFLSNGPGDPAACGYAVANLQKLLGKVPVFGICLGHQLLAMALGAKTYKLKFGHHGINHPVKDMDSGRVLITSQNHGFCVDPDTLPQGVRVSHWNLNDNTVEGLVADKVMAFSVQFHPEAAPGPNDALHLFGRFRNLMGTAESLF</sequence>
<dbReference type="SUPFAM" id="SSF52021">
    <property type="entry name" value="Carbamoyl phosphate synthetase, small subunit N-terminal domain"/>
    <property type="match status" value="1"/>
</dbReference>
<comment type="catalytic activity">
    <reaction evidence="10 11">
        <text>L-glutamine + H2O = L-glutamate + NH4(+)</text>
        <dbReference type="Rhea" id="RHEA:15889"/>
        <dbReference type="ChEBI" id="CHEBI:15377"/>
        <dbReference type="ChEBI" id="CHEBI:28938"/>
        <dbReference type="ChEBI" id="CHEBI:29985"/>
        <dbReference type="ChEBI" id="CHEBI:58359"/>
    </reaction>
</comment>
<evidence type="ECO:0000256" key="2">
    <source>
        <dbReference type="ARBA" id="ARBA00005077"/>
    </source>
</evidence>
<gene>
    <name evidence="11 13" type="primary">carA</name>
    <name evidence="13" type="ORF">KL86DPRO_20163</name>
</gene>
<keyword evidence="4 11" id="KW-0436">Ligase</keyword>
<keyword evidence="11" id="KW-0028">Amino-acid biosynthesis</keyword>
<dbReference type="GO" id="GO:0006541">
    <property type="term" value="P:glutamine metabolic process"/>
    <property type="evidence" value="ECO:0007669"/>
    <property type="project" value="InterPro"/>
</dbReference>
<feature type="active site" evidence="11">
    <location>
        <position position="354"/>
    </location>
</feature>
<evidence type="ECO:0000256" key="1">
    <source>
        <dbReference type="ARBA" id="ARBA00004812"/>
    </source>
</evidence>
<dbReference type="GO" id="GO:0006207">
    <property type="term" value="P:'de novo' pyrimidine nucleobase biosynthetic process"/>
    <property type="evidence" value="ECO:0007669"/>
    <property type="project" value="InterPro"/>
</dbReference>
<evidence type="ECO:0000256" key="3">
    <source>
        <dbReference type="ARBA" id="ARBA00007800"/>
    </source>
</evidence>
<dbReference type="InterPro" id="IPR036480">
    <property type="entry name" value="CarbP_synth_ssu_N_sf"/>
</dbReference>
<keyword evidence="6 11" id="KW-0067">ATP-binding</keyword>
<protein>
    <recommendedName>
        <fullName evidence="11">Carbamoyl phosphate synthase small chain</fullName>
        <ecNumber evidence="11">6.3.5.5</ecNumber>
    </recommendedName>
    <alternativeName>
        <fullName evidence="11">Carbamoyl phosphate synthetase glutamine chain</fullName>
    </alternativeName>
</protein>
<dbReference type="GO" id="GO:0004088">
    <property type="term" value="F:carbamoyl-phosphate synthase (glutamine-hydrolyzing) activity"/>
    <property type="evidence" value="ECO:0007669"/>
    <property type="project" value="UniProtKB-UniRule"/>
</dbReference>
<feature type="binding site" evidence="11">
    <location>
        <position position="245"/>
    </location>
    <ligand>
        <name>L-glutamine</name>
        <dbReference type="ChEBI" id="CHEBI:58359"/>
    </ligand>
</feature>
<keyword evidence="5 11" id="KW-0547">Nucleotide-binding</keyword>
<dbReference type="AlphaFoldDB" id="A0A212JVR1"/>
<dbReference type="InterPro" id="IPR029062">
    <property type="entry name" value="Class_I_gatase-like"/>
</dbReference>
<dbReference type="PANTHER" id="PTHR43418:SF7">
    <property type="entry name" value="CARBAMOYL-PHOSPHATE SYNTHASE SMALL CHAIN"/>
    <property type="match status" value="1"/>
</dbReference>
<dbReference type="InterPro" id="IPR035686">
    <property type="entry name" value="CPSase_GATase1"/>
</dbReference>
<dbReference type="NCBIfam" id="TIGR01368">
    <property type="entry name" value="CPSaseIIsmall"/>
    <property type="match status" value="1"/>
</dbReference>
<dbReference type="NCBIfam" id="NF009475">
    <property type="entry name" value="PRK12838.1"/>
    <property type="match status" value="1"/>
</dbReference>
<dbReference type="EC" id="6.3.5.5" evidence="11"/>
<organism evidence="13">
    <name type="scientific">uncultured delta proteobacterium</name>
    <dbReference type="NCBI Taxonomy" id="34034"/>
    <lineage>
        <taxon>Bacteria</taxon>
        <taxon>Deltaproteobacteria</taxon>
        <taxon>environmental samples</taxon>
    </lineage>
</organism>
<dbReference type="GO" id="GO:0044205">
    <property type="term" value="P:'de novo' UMP biosynthetic process"/>
    <property type="evidence" value="ECO:0007669"/>
    <property type="project" value="UniProtKB-UniRule"/>
</dbReference>
<keyword evidence="8 11" id="KW-0665">Pyrimidine biosynthesis</keyword>
<comment type="function">
    <text evidence="11">Small subunit of the glutamine-dependent carbamoyl phosphate synthetase (CPSase). CPSase catalyzes the formation of carbamoyl phosphate from the ammonia moiety of glutamine, carbonate, and phosphate donated by ATP, constituting the first step of 2 biosynthetic pathways, one leading to arginine and/or urea and the other to pyrimidine nucleotides. The small subunit (glutamine amidotransferase) binds and cleaves glutamine to supply the large subunit with the substrate ammonia.</text>
</comment>
<evidence type="ECO:0000256" key="11">
    <source>
        <dbReference type="HAMAP-Rule" id="MF_01209"/>
    </source>
</evidence>
<evidence type="ECO:0000259" key="12">
    <source>
        <dbReference type="SMART" id="SM01097"/>
    </source>
</evidence>
<feature type="domain" description="Carbamoyl-phosphate synthase small subunit N-terminal" evidence="12">
    <location>
        <begin position="4"/>
        <end position="135"/>
    </location>
</feature>
<dbReference type="GO" id="GO:0005524">
    <property type="term" value="F:ATP binding"/>
    <property type="evidence" value="ECO:0007669"/>
    <property type="project" value="UniProtKB-UniRule"/>
</dbReference>
<comment type="pathway">
    <text evidence="2 11">Amino-acid biosynthesis; L-arginine biosynthesis; carbamoyl phosphate from bicarbonate: step 1/1.</text>
</comment>
<evidence type="ECO:0000256" key="7">
    <source>
        <dbReference type="ARBA" id="ARBA00022962"/>
    </source>
</evidence>
<dbReference type="UniPathway" id="UPA00068">
    <property type="reaction ID" value="UER00171"/>
</dbReference>
<dbReference type="InterPro" id="IPR002474">
    <property type="entry name" value="CarbamoylP_synth_ssu_N"/>
</dbReference>
<dbReference type="InterPro" id="IPR050472">
    <property type="entry name" value="Anth_synth/Amidotransfase"/>
</dbReference>
<dbReference type="PRINTS" id="PR00099">
    <property type="entry name" value="CPSGATASE"/>
</dbReference>
<dbReference type="CDD" id="cd01744">
    <property type="entry name" value="GATase1_CPSase"/>
    <property type="match status" value="1"/>
</dbReference>
<evidence type="ECO:0000313" key="13">
    <source>
        <dbReference type="EMBL" id="SBW03554.1"/>
    </source>
</evidence>
<evidence type="ECO:0000256" key="6">
    <source>
        <dbReference type="ARBA" id="ARBA00022840"/>
    </source>
</evidence>
<dbReference type="Gene3D" id="3.40.50.880">
    <property type="match status" value="1"/>
</dbReference>
<feature type="binding site" evidence="11">
    <location>
        <position position="243"/>
    </location>
    <ligand>
        <name>L-glutamine</name>
        <dbReference type="ChEBI" id="CHEBI:58359"/>
    </ligand>
</feature>
<feature type="active site" description="Nucleophile" evidence="11">
    <location>
        <position position="270"/>
    </location>
</feature>
<feature type="binding site" evidence="11">
    <location>
        <position position="315"/>
    </location>
    <ligand>
        <name>L-glutamine</name>
        <dbReference type="ChEBI" id="CHEBI:58359"/>
    </ligand>
</feature>
<comment type="similarity">
    <text evidence="3 11">Belongs to the CarA family.</text>
</comment>
<evidence type="ECO:0000256" key="8">
    <source>
        <dbReference type="ARBA" id="ARBA00022975"/>
    </source>
</evidence>
<evidence type="ECO:0000256" key="5">
    <source>
        <dbReference type="ARBA" id="ARBA00022741"/>
    </source>
</evidence>
<dbReference type="Pfam" id="PF00988">
    <property type="entry name" value="CPSase_sm_chain"/>
    <property type="match status" value="1"/>
</dbReference>
<feature type="binding site" evidence="11">
    <location>
        <position position="48"/>
    </location>
    <ligand>
        <name>L-glutamine</name>
        <dbReference type="ChEBI" id="CHEBI:58359"/>
    </ligand>
</feature>
<dbReference type="FunFam" id="3.50.30.20:FF:000001">
    <property type="entry name" value="Carbamoyl-phosphate synthase small chain"/>
    <property type="match status" value="1"/>
</dbReference>
<feature type="region of interest" description="CPSase" evidence="11">
    <location>
        <begin position="1"/>
        <end position="194"/>
    </location>
</feature>
<dbReference type="EMBL" id="FLUQ01000002">
    <property type="protein sequence ID" value="SBW03554.1"/>
    <property type="molecule type" value="Genomic_DNA"/>
</dbReference>
<reference evidence="13" key="1">
    <citation type="submission" date="2016-04" db="EMBL/GenBank/DDBJ databases">
        <authorList>
            <person name="Evans L.H."/>
            <person name="Alamgir A."/>
            <person name="Owens N."/>
            <person name="Weber N.D."/>
            <person name="Virtaneva K."/>
            <person name="Barbian K."/>
            <person name="Babar A."/>
            <person name="Rosenke K."/>
        </authorList>
    </citation>
    <scope>NUCLEOTIDE SEQUENCE</scope>
    <source>
        <strain evidence="13">86</strain>
    </source>
</reference>
<dbReference type="Gene3D" id="3.50.30.20">
    <property type="entry name" value="Carbamoyl-phosphate synthase small subunit, N-terminal domain"/>
    <property type="match status" value="1"/>
</dbReference>
<comment type="catalytic activity">
    <reaction evidence="9 11">
        <text>hydrogencarbonate + L-glutamine + 2 ATP + H2O = carbamoyl phosphate + L-glutamate + 2 ADP + phosphate + 2 H(+)</text>
        <dbReference type="Rhea" id="RHEA:18633"/>
        <dbReference type="ChEBI" id="CHEBI:15377"/>
        <dbReference type="ChEBI" id="CHEBI:15378"/>
        <dbReference type="ChEBI" id="CHEBI:17544"/>
        <dbReference type="ChEBI" id="CHEBI:29985"/>
        <dbReference type="ChEBI" id="CHEBI:30616"/>
        <dbReference type="ChEBI" id="CHEBI:43474"/>
        <dbReference type="ChEBI" id="CHEBI:58228"/>
        <dbReference type="ChEBI" id="CHEBI:58359"/>
        <dbReference type="ChEBI" id="CHEBI:456216"/>
        <dbReference type="EC" id="6.3.5.5"/>
    </reaction>
</comment>
<keyword evidence="13" id="KW-0808">Transferase</keyword>
<evidence type="ECO:0000256" key="4">
    <source>
        <dbReference type="ARBA" id="ARBA00022598"/>
    </source>
</evidence>
<dbReference type="PRINTS" id="PR00097">
    <property type="entry name" value="ANTSNTHASEII"/>
</dbReference>
<feature type="binding site" evidence="11">
    <location>
        <position position="314"/>
    </location>
    <ligand>
        <name>L-glutamine</name>
        <dbReference type="ChEBI" id="CHEBI:58359"/>
    </ligand>
</feature>
<dbReference type="GO" id="GO:0016740">
    <property type="term" value="F:transferase activity"/>
    <property type="evidence" value="ECO:0007669"/>
    <property type="project" value="UniProtKB-KW"/>
</dbReference>
<feature type="active site" evidence="11">
    <location>
        <position position="356"/>
    </location>
</feature>
<evidence type="ECO:0000256" key="9">
    <source>
        <dbReference type="ARBA" id="ARBA00048816"/>
    </source>
</evidence>
<proteinExistence type="inferred from homology"/>